<dbReference type="PROSITE" id="PS00903">
    <property type="entry name" value="CYT_DCMP_DEAMINASES_1"/>
    <property type="match status" value="1"/>
</dbReference>
<comment type="similarity">
    <text evidence="1">Belongs to the cytidine and deoxycytidylate deaminase family.</text>
</comment>
<dbReference type="RefSeq" id="WP_091963787.1">
    <property type="nucleotide sequence ID" value="NZ_FMAI01000016.1"/>
</dbReference>
<evidence type="ECO:0000313" key="7">
    <source>
        <dbReference type="Proteomes" id="UP000199184"/>
    </source>
</evidence>
<keyword evidence="4" id="KW-0862">Zinc</keyword>
<keyword evidence="2" id="KW-0479">Metal-binding</keyword>
<reference evidence="7" key="1">
    <citation type="submission" date="2016-08" db="EMBL/GenBank/DDBJ databases">
        <authorList>
            <person name="Varghese N."/>
            <person name="Submissions Spin"/>
        </authorList>
    </citation>
    <scope>NUCLEOTIDE SEQUENCE [LARGE SCALE GENOMIC DNA]</scope>
    <source>
        <strain evidence="7">ERR11</strain>
    </source>
</reference>
<proteinExistence type="inferred from homology"/>
<dbReference type="PANTHER" id="PTHR11086:SF18">
    <property type="entry name" value="DEOXYCYTIDYLATE DEAMINASE"/>
    <property type="match status" value="1"/>
</dbReference>
<dbReference type="Pfam" id="PF00383">
    <property type="entry name" value="dCMP_cyt_deam_1"/>
    <property type="match status" value="1"/>
</dbReference>
<keyword evidence="7" id="KW-1185">Reference proteome</keyword>
<gene>
    <name evidence="6" type="ORF">GA0061098_101621</name>
</gene>
<evidence type="ECO:0000256" key="2">
    <source>
        <dbReference type="ARBA" id="ARBA00022723"/>
    </source>
</evidence>
<keyword evidence="3" id="KW-0378">Hydrolase</keyword>
<evidence type="ECO:0000256" key="3">
    <source>
        <dbReference type="ARBA" id="ARBA00022801"/>
    </source>
</evidence>
<dbReference type="SUPFAM" id="SSF53927">
    <property type="entry name" value="Cytidine deaminase-like"/>
    <property type="match status" value="1"/>
</dbReference>
<evidence type="ECO:0000256" key="4">
    <source>
        <dbReference type="ARBA" id="ARBA00022833"/>
    </source>
</evidence>
<dbReference type="PANTHER" id="PTHR11086">
    <property type="entry name" value="DEOXYCYTIDYLATE DEAMINASE-RELATED"/>
    <property type="match status" value="1"/>
</dbReference>
<dbReference type="GO" id="GO:0008270">
    <property type="term" value="F:zinc ion binding"/>
    <property type="evidence" value="ECO:0007669"/>
    <property type="project" value="InterPro"/>
</dbReference>
<dbReference type="Proteomes" id="UP000199184">
    <property type="component" value="Unassembled WGS sequence"/>
</dbReference>
<dbReference type="GO" id="GO:0005737">
    <property type="term" value="C:cytoplasm"/>
    <property type="evidence" value="ECO:0007669"/>
    <property type="project" value="TreeGrafter"/>
</dbReference>
<dbReference type="InterPro" id="IPR015517">
    <property type="entry name" value="dCMP_deaminase-rel"/>
</dbReference>
<dbReference type="InterPro" id="IPR027417">
    <property type="entry name" value="P-loop_NTPase"/>
</dbReference>
<evidence type="ECO:0000259" key="5">
    <source>
        <dbReference type="PROSITE" id="PS51747"/>
    </source>
</evidence>
<dbReference type="AlphaFoldDB" id="A0A1C3XHB5"/>
<accession>A0A1C3XHB5</accession>
<dbReference type="InterPro" id="IPR002125">
    <property type="entry name" value="CMP_dCMP_dom"/>
</dbReference>
<evidence type="ECO:0000313" key="6">
    <source>
        <dbReference type="EMBL" id="SCB51662.1"/>
    </source>
</evidence>
<organism evidence="6 7">
    <name type="scientific">Bradyrhizobium shewense</name>
    <dbReference type="NCBI Taxonomy" id="1761772"/>
    <lineage>
        <taxon>Bacteria</taxon>
        <taxon>Pseudomonadati</taxon>
        <taxon>Pseudomonadota</taxon>
        <taxon>Alphaproteobacteria</taxon>
        <taxon>Hyphomicrobiales</taxon>
        <taxon>Nitrobacteraceae</taxon>
        <taxon>Bradyrhizobium</taxon>
    </lineage>
</organism>
<dbReference type="Gene3D" id="3.40.140.10">
    <property type="entry name" value="Cytidine Deaminase, domain 2"/>
    <property type="match status" value="1"/>
</dbReference>
<dbReference type="Gene3D" id="3.40.50.300">
    <property type="entry name" value="P-loop containing nucleotide triphosphate hydrolases"/>
    <property type="match status" value="1"/>
</dbReference>
<sequence length="531" mass="58440">METQVSSAPDASFTSVKTAKALVAEQASNEIVFAVVGYVGSGTSEIATTLKTLLENPALPGGRYEAHILKARKVIEDWAINSGETVPVTPQNDLATTTRFQDLGDKMRAGGDYAIVARRLVDVIRLTRAAKLGISNPGEDPVPPDGVRRAYILDSIRHPAEVELLRRVYQDAFVLVGIVCEAKVRQNRIVNKYTNAGAGDAEKFMKRDARDIEKHGQRVSDAFHMADFFVDNTTDQFLEGQEPNPDWDISDNLSRLIRIMTVADVVRPTISETAMHDAYGASLQSACLSRQVGAALLDATGNIVATGTNEVPRAGGGVYGESFQSHQDDHRCVFQKVGKYCSNTREQNTIINKLIEDIPELHALDNIRKNKLRLDLRESRVGDLLEFSRAVHAEMDAVFSAGRKGVTTIGTRLFVTTFPCHYCARGIVAAGIDEVQYIEPYPKSQALSLHPDAITINAKDWREPSKGGNKVLFRAFTGVAPRLYKRAFLKDRDLKDSTTGNFQIGSPEWGSPWHLHGVSYVELESALVKSK</sequence>
<feature type="domain" description="CMP/dCMP-type deaminase" evidence="5">
    <location>
        <begin position="269"/>
        <end position="457"/>
    </location>
</feature>
<dbReference type="NCBIfam" id="NF041025">
    <property type="entry name" value="antiphage_deaminase"/>
    <property type="match status" value="1"/>
</dbReference>
<dbReference type="EMBL" id="FMAI01000016">
    <property type="protein sequence ID" value="SCB51662.1"/>
    <property type="molecule type" value="Genomic_DNA"/>
</dbReference>
<name>A0A1C3XHB5_9BRAD</name>
<protein>
    <submittedName>
        <fullName evidence="6">Deoxycytidylate deaminase</fullName>
    </submittedName>
</protein>
<evidence type="ECO:0000256" key="1">
    <source>
        <dbReference type="ARBA" id="ARBA00006576"/>
    </source>
</evidence>
<dbReference type="InterPro" id="IPR016192">
    <property type="entry name" value="APOBEC/CMP_deaminase_Zn-bd"/>
</dbReference>
<dbReference type="GO" id="GO:0004132">
    <property type="term" value="F:dCMP deaminase activity"/>
    <property type="evidence" value="ECO:0007669"/>
    <property type="project" value="TreeGrafter"/>
</dbReference>
<dbReference type="PROSITE" id="PS51747">
    <property type="entry name" value="CYT_DCMP_DEAMINASES_2"/>
    <property type="match status" value="1"/>
</dbReference>
<dbReference type="InterPro" id="IPR016193">
    <property type="entry name" value="Cytidine_deaminase-like"/>
</dbReference>